<dbReference type="SUPFAM" id="SSF48452">
    <property type="entry name" value="TPR-like"/>
    <property type="match status" value="1"/>
</dbReference>
<keyword evidence="2" id="KW-0472">Membrane</keyword>
<dbReference type="InterPro" id="IPR019734">
    <property type="entry name" value="TPR_rpt"/>
</dbReference>
<evidence type="ECO:0000256" key="2">
    <source>
        <dbReference type="SAM" id="Phobius"/>
    </source>
</evidence>
<feature type="repeat" description="TPR" evidence="1">
    <location>
        <begin position="160"/>
        <end position="193"/>
    </location>
</feature>
<name>A0ABQ2FE28_9DEIO</name>
<keyword evidence="2" id="KW-1133">Transmembrane helix</keyword>
<reference evidence="4" key="1">
    <citation type="journal article" date="2019" name="Int. J. Syst. Evol. Microbiol.">
        <title>The Global Catalogue of Microorganisms (GCM) 10K type strain sequencing project: providing services to taxonomists for standard genome sequencing and annotation.</title>
        <authorList>
            <consortium name="The Broad Institute Genomics Platform"/>
            <consortium name="The Broad Institute Genome Sequencing Center for Infectious Disease"/>
            <person name="Wu L."/>
            <person name="Ma J."/>
        </authorList>
    </citation>
    <scope>NUCLEOTIDE SEQUENCE [LARGE SCALE GENOMIC DNA]</scope>
    <source>
        <strain evidence="4">JCM 19173</strain>
    </source>
</reference>
<keyword evidence="2" id="KW-0812">Transmembrane</keyword>
<dbReference type="PANTHER" id="PTHR44998">
    <property type="match status" value="1"/>
</dbReference>
<dbReference type="Proteomes" id="UP000604341">
    <property type="component" value="Unassembled WGS sequence"/>
</dbReference>
<evidence type="ECO:0000256" key="1">
    <source>
        <dbReference type="PROSITE-ProRule" id="PRU00339"/>
    </source>
</evidence>
<proteinExistence type="predicted"/>
<evidence type="ECO:0000313" key="3">
    <source>
        <dbReference type="EMBL" id="GGK89370.1"/>
    </source>
</evidence>
<keyword evidence="4" id="KW-1185">Reference proteome</keyword>
<protein>
    <recommendedName>
        <fullName evidence="5">Tetratricopeptide repeat protein</fullName>
    </recommendedName>
</protein>
<dbReference type="PROSITE" id="PS50005">
    <property type="entry name" value="TPR"/>
    <property type="match status" value="1"/>
</dbReference>
<dbReference type="InterPro" id="IPR011990">
    <property type="entry name" value="TPR-like_helical_dom_sf"/>
</dbReference>
<dbReference type="Pfam" id="PF14559">
    <property type="entry name" value="TPR_19"/>
    <property type="match status" value="1"/>
</dbReference>
<feature type="transmembrane region" description="Helical" evidence="2">
    <location>
        <begin position="248"/>
        <end position="265"/>
    </location>
</feature>
<keyword evidence="1" id="KW-0802">TPR repeat</keyword>
<dbReference type="PANTHER" id="PTHR44998:SF1">
    <property type="entry name" value="UDP-N-ACETYLGLUCOSAMINE--PEPTIDE N-ACETYLGLUCOSAMINYLTRANSFERASE 110 KDA SUBUNIT"/>
    <property type="match status" value="1"/>
</dbReference>
<dbReference type="SMART" id="SM00028">
    <property type="entry name" value="TPR"/>
    <property type="match status" value="2"/>
</dbReference>
<dbReference type="EMBL" id="BMPE01000001">
    <property type="protein sequence ID" value="GGK89370.1"/>
    <property type="molecule type" value="Genomic_DNA"/>
</dbReference>
<gene>
    <name evidence="3" type="ORF">GCM10010844_04840</name>
</gene>
<dbReference type="RefSeq" id="WP_189067358.1">
    <property type="nucleotide sequence ID" value="NZ_BMPE01000001.1"/>
</dbReference>
<evidence type="ECO:0008006" key="5">
    <source>
        <dbReference type="Google" id="ProtNLM"/>
    </source>
</evidence>
<organism evidence="3 4">
    <name type="scientific">Deinococcus radiotolerans</name>
    <dbReference type="NCBI Taxonomy" id="1309407"/>
    <lineage>
        <taxon>Bacteria</taxon>
        <taxon>Thermotogati</taxon>
        <taxon>Deinococcota</taxon>
        <taxon>Deinococci</taxon>
        <taxon>Deinococcales</taxon>
        <taxon>Deinococcaceae</taxon>
        <taxon>Deinococcus</taxon>
    </lineage>
</organism>
<dbReference type="Gene3D" id="1.25.40.10">
    <property type="entry name" value="Tetratricopeptide repeat domain"/>
    <property type="match status" value="1"/>
</dbReference>
<comment type="caution">
    <text evidence="3">The sequence shown here is derived from an EMBL/GenBank/DDBJ whole genome shotgun (WGS) entry which is preliminary data.</text>
</comment>
<accession>A0ABQ2FE28</accession>
<evidence type="ECO:0000313" key="4">
    <source>
        <dbReference type="Proteomes" id="UP000604341"/>
    </source>
</evidence>
<sequence>MTLDAPAAPAPPLLLDLVRAGEWRRAAATANAQGADVDVIDALQTIHAVQDDIRARRYVAARNRLQAYREVAASLPGDVGAELRLYVQPDALIEALHALEGSQRESDPDALANRLAGALAQPLTRAEALNAQGVLQAMLGHEAQAREVFSAAREADPGHYRALTNLGNLDMEAGHFAQAEQTYREVIQMAPEYDGGHHNLGVSVRRQGRVAEGVRSIRQAQRLAMKRSREDTQAEVKEQFARRPVLKYARVVVIAALLLIVFLALRGPGT</sequence>